<keyword evidence="3" id="KW-0378">Hydrolase</keyword>
<organism evidence="3 4">
    <name type="scientific">Algoriphagus locisalis</name>
    <dbReference type="NCBI Taxonomy" id="305507"/>
    <lineage>
        <taxon>Bacteria</taxon>
        <taxon>Pseudomonadati</taxon>
        <taxon>Bacteroidota</taxon>
        <taxon>Cytophagia</taxon>
        <taxon>Cytophagales</taxon>
        <taxon>Cyclobacteriaceae</taxon>
        <taxon>Algoriphagus</taxon>
    </lineage>
</organism>
<dbReference type="GO" id="GO:0004519">
    <property type="term" value="F:endonuclease activity"/>
    <property type="evidence" value="ECO:0007669"/>
    <property type="project" value="UniProtKB-KW"/>
</dbReference>
<dbReference type="RefSeq" id="WP_139235833.1">
    <property type="nucleotide sequence ID" value="NZ_FPBF01000001.1"/>
</dbReference>
<dbReference type="AlphaFoldDB" id="A0A1I6Y9I1"/>
<dbReference type="PANTHER" id="PTHR34477">
    <property type="entry name" value="UPF0213 PROTEIN YHBQ"/>
    <property type="match status" value="1"/>
</dbReference>
<evidence type="ECO:0000259" key="2">
    <source>
        <dbReference type="PROSITE" id="PS50164"/>
    </source>
</evidence>
<reference evidence="4" key="1">
    <citation type="submission" date="2016-10" db="EMBL/GenBank/DDBJ databases">
        <authorList>
            <person name="Varghese N."/>
            <person name="Submissions S."/>
        </authorList>
    </citation>
    <scope>NUCLEOTIDE SEQUENCE [LARGE SCALE GENOMIC DNA]</scope>
    <source>
        <strain evidence="4">DSM 23445</strain>
    </source>
</reference>
<dbReference type="EMBL" id="FPBF01000001">
    <property type="protein sequence ID" value="SFT47185.1"/>
    <property type="molecule type" value="Genomic_DNA"/>
</dbReference>
<evidence type="ECO:0000313" key="3">
    <source>
        <dbReference type="EMBL" id="SFT47185.1"/>
    </source>
</evidence>
<keyword evidence="3" id="KW-0255">Endonuclease</keyword>
<evidence type="ECO:0000256" key="1">
    <source>
        <dbReference type="ARBA" id="ARBA00007435"/>
    </source>
</evidence>
<evidence type="ECO:0000313" key="4">
    <source>
        <dbReference type="Proteomes" id="UP000199673"/>
    </source>
</evidence>
<dbReference type="PROSITE" id="PS50164">
    <property type="entry name" value="GIY_YIG"/>
    <property type="match status" value="1"/>
</dbReference>
<dbReference type="PANTHER" id="PTHR34477:SF1">
    <property type="entry name" value="UPF0213 PROTEIN YHBQ"/>
    <property type="match status" value="1"/>
</dbReference>
<dbReference type="SUPFAM" id="SSF82771">
    <property type="entry name" value="GIY-YIG endonuclease"/>
    <property type="match status" value="1"/>
</dbReference>
<proteinExistence type="inferred from homology"/>
<dbReference type="Proteomes" id="UP000199673">
    <property type="component" value="Unassembled WGS sequence"/>
</dbReference>
<sequence length="85" mass="10103">MEFFTYILQSEKDRSYYIGSSQDPNDRLKKLNRKHDGYTARKRPWKIVWVKPFATKKEAIQMESHIKMKKSRSYIETLITNSSAG</sequence>
<dbReference type="InterPro" id="IPR050190">
    <property type="entry name" value="UPF0213_domain"/>
</dbReference>
<dbReference type="InterPro" id="IPR035901">
    <property type="entry name" value="GIY-YIG_endonuc_sf"/>
</dbReference>
<dbReference type="InterPro" id="IPR000305">
    <property type="entry name" value="GIY-YIG_endonuc"/>
</dbReference>
<name>A0A1I6Y9I1_9BACT</name>
<dbReference type="OrthoDB" id="1203060at2"/>
<dbReference type="Gene3D" id="3.40.1440.10">
    <property type="entry name" value="GIY-YIG endonuclease"/>
    <property type="match status" value="1"/>
</dbReference>
<accession>A0A1I6Y9I1</accession>
<feature type="domain" description="GIY-YIG" evidence="2">
    <location>
        <begin position="1"/>
        <end position="77"/>
    </location>
</feature>
<dbReference type="Pfam" id="PF01541">
    <property type="entry name" value="GIY-YIG"/>
    <property type="match status" value="1"/>
</dbReference>
<gene>
    <name evidence="3" type="ORF">SAMN04489724_0891</name>
</gene>
<keyword evidence="4" id="KW-1185">Reference proteome</keyword>
<comment type="similarity">
    <text evidence="1">Belongs to the UPF0213 family.</text>
</comment>
<protein>
    <submittedName>
        <fullName evidence="3">Putative endonuclease</fullName>
    </submittedName>
</protein>
<keyword evidence="3" id="KW-0540">Nuclease</keyword>